<evidence type="ECO:0000313" key="2">
    <source>
        <dbReference type="Proteomes" id="UP001209878"/>
    </source>
</evidence>
<reference evidence="1" key="1">
    <citation type="journal article" date="2023" name="Mol. Biol. Evol.">
        <title>Third-Generation Sequencing Reveals the Adaptive Role of the Epigenome in Three Deep-Sea Polychaetes.</title>
        <authorList>
            <person name="Perez M."/>
            <person name="Aroh O."/>
            <person name="Sun Y."/>
            <person name="Lan Y."/>
            <person name="Juniper S.K."/>
            <person name="Young C.R."/>
            <person name="Angers B."/>
            <person name="Qian P.Y."/>
        </authorList>
    </citation>
    <scope>NUCLEOTIDE SEQUENCE</scope>
    <source>
        <strain evidence="1">R07B-5</strain>
    </source>
</reference>
<comment type="caution">
    <text evidence="1">The sequence shown here is derived from an EMBL/GenBank/DDBJ whole genome shotgun (WGS) entry which is preliminary data.</text>
</comment>
<proteinExistence type="predicted"/>
<gene>
    <name evidence="1" type="ORF">NP493_860g01005</name>
</gene>
<sequence length="245" mass="27766">MHQHRVGLHVAHHVRRPHPHTHRVTVLSRGVHSHCLSLKLVHTDPACWDCDRATTLMINSMTQLILDDGIHIWYGLQQDSDRWLTGHLLVVAVQWGRVVSYFIEELLGVLEHIGKMTMPTDSNEMLHNGISCIRHVILQDGISCISHVILQDGISCICHVILQNGISCSRHVILQDGISCIRHVILQHGISCIRHVILQHGITCIRHVILQDGISCFRHIILKVGISCNHCRVLQKKQNENNICL</sequence>
<name>A0AAD9KL72_RIDPI</name>
<evidence type="ECO:0000313" key="1">
    <source>
        <dbReference type="EMBL" id="KAK2173644.1"/>
    </source>
</evidence>
<dbReference type="EMBL" id="JAODUO010000860">
    <property type="protein sequence ID" value="KAK2173644.1"/>
    <property type="molecule type" value="Genomic_DNA"/>
</dbReference>
<accession>A0AAD9KL72</accession>
<dbReference type="Proteomes" id="UP001209878">
    <property type="component" value="Unassembled WGS sequence"/>
</dbReference>
<organism evidence="1 2">
    <name type="scientific">Ridgeia piscesae</name>
    <name type="common">Tubeworm</name>
    <dbReference type="NCBI Taxonomy" id="27915"/>
    <lineage>
        <taxon>Eukaryota</taxon>
        <taxon>Metazoa</taxon>
        <taxon>Spiralia</taxon>
        <taxon>Lophotrochozoa</taxon>
        <taxon>Annelida</taxon>
        <taxon>Polychaeta</taxon>
        <taxon>Sedentaria</taxon>
        <taxon>Canalipalpata</taxon>
        <taxon>Sabellida</taxon>
        <taxon>Siboglinidae</taxon>
        <taxon>Ridgeia</taxon>
    </lineage>
</organism>
<keyword evidence="2" id="KW-1185">Reference proteome</keyword>
<dbReference type="AlphaFoldDB" id="A0AAD9KL72"/>
<protein>
    <submittedName>
        <fullName evidence="1">Uncharacterized protein</fullName>
    </submittedName>
</protein>